<dbReference type="GO" id="GO:0016787">
    <property type="term" value="F:hydrolase activity"/>
    <property type="evidence" value="ECO:0007669"/>
    <property type="project" value="InterPro"/>
</dbReference>
<feature type="domain" description="Helicase/UvrB N-terminal" evidence="2">
    <location>
        <begin position="132"/>
        <end position="208"/>
    </location>
</feature>
<dbReference type="Proteomes" id="UP000655037">
    <property type="component" value="Unassembled WGS sequence"/>
</dbReference>
<dbReference type="EMBL" id="JACXXJ020000003">
    <property type="protein sequence ID" value="MBF2713205.1"/>
    <property type="molecule type" value="Genomic_DNA"/>
</dbReference>
<sequence>MESKLVAHLARCDATALTALLGEATMALLTRVGNDAIVPTGLAELVVYVLGEDGALRDTVVRRLLFEKLTQDEGKHLCELLLVASYAPATTLASVDFDNDQTNSDLLRRFFNVTVDLDASVVSATQNATASHQLRAHQVNAYRKLRRLINDPTATALVHMPFGAGKLRTVATAILDLYRGEADGRVVVWLASGEALCEEIFDELSGVWQQLGSRNVTAFRLYGDHPTPDLDIIGNGIVVADVERLFNKEAGLVSLGRRTRVLVVGDAELLIHSPVVAVIDVMSQEGDFSIIGVSASPASVIQSRQALAALIAKFSGSCISIEVEDPAALLRDAGDVDHITVEIKDVPLALADPILLSGIDLSHEDMGQLSRDVDRNHALLEIVLAEAKATTAPIVLYSPTAEHARLFAGLLRLRGMRSAAITADMSRQQRTLALQRYVSRSDKILCVHGFFLSGVEIPTVSTAILACPTTSGALIYEMVGRLASGRGQPKNPLRVVVVGDPIPDYLVLARGLENWDALNI</sequence>
<evidence type="ECO:0000259" key="2">
    <source>
        <dbReference type="Pfam" id="PF04851"/>
    </source>
</evidence>
<evidence type="ECO:0000313" key="4">
    <source>
        <dbReference type="Proteomes" id="UP000655037"/>
    </source>
</evidence>
<gene>
    <name evidence="3" type="ORF">IEI95_002925</name>
</gene>
<dbReference type="Pfam" id="PF00271">
    <property type="entry name" value="Helicase_C"/>
    <property type="match status" value="1"/>
</dbReference>
<dbReference type="SUPFAM" id="SSF52540">
    <property type="entry name" value="P-loop containing nucleoside triphosphate hydrolases"/>
    <property type="match status" value="1"/>
</dbReference>
<dbReference type="InterPro" id="IPR006935">
    <property type="entry name" value="Helicase/UvrB_N"/>
</dbReference>
<accession>A0AAE2RAP0</accession>
<dbReference type="AlphaFoldDB" id="A0AAE2RAP0"/>
<dbReference type="Gene3D" id="3.40.50.300">
    <property type="entry name" value="P-loop containing nucleotide triphosphate hydrolases"/>
    <property type="match status" value="2"/>
</dbReference>
<name>A0AAE2RAP0_AGRVI</name>
<dbReference type="InterPro" id="IPR001650">
    <property type="entry name" value="Helicase_C-like"/>
</dbReference>
<organism evidence="3 4">
    <name type="scientific">Agrobacterium vitis</name>
    <name type="common">Rhizobium vitis</name>
    <dbReference type="NCBI Taxonomy" id="373"/>
    <lineage>
        <taxon>Bacteria</taxon>
        <taxon>Pseudomonadati</taxon>
        <taxon>Pseudomonadota</taxon>
        <taxon>Alphaproteobacteria</taxon>
        <taxon>Hyphomicrobiales</taxon>
        <taxon>Rhizobiaceae</taxon>
        <taxon>Rhizobium/Agrobacterium group</taxon>
        <taxon>Agrobacterium</taxon>
    </lineage>
</organism>
<proteinExistence type="predicted"/>
<comment type="caution">
    <text evidence="3">The sequence shown here is derived from an EMBL/GenBank/DDBJ whole genome shotgun (WGS) entry which is preliminary data.</text>
</comment>
<evidence type="ECO:0000313" key="3">
    <source>
        <dbReference type="EMBL" id="MBF2713205.1"/>
    </source>
</evidence>
<reference evidence="3" key="1">
    <citation type="submission" date="2020-11" db="EMBL/GenBank/DDBJ databases">
        <title>Agrobacterium vitis strain K377 genome.</title>
        <authorList>
            <person name="Xi H."/>
        </authorList>
    </citation>
    <scope>NUCLEOTIDE SEQUENCE</scope>
    <source>
        <strain evidence="3">K377</strain>
    </source>
</reference>
<dbReference type="RefSeq" id="WP_194415809.1">
    <property type="nucleotide sequence ID" value="NZ_JACXXJ020000003.1"/>
</dbReference>
<feature type="domain" description="Helicase C-terminal" evidence="1">
    <location>
        <begin position="377"/>
        <end position="482"/>
    </location>
</feature>
<dbReference type="InterPro" id="IPR027417">
    <property type="entry name" value="P-loop_NTPase"/>
</dbReference>
<dbReference type="Pfam" id="PF04851">
    <property type="entry name" value="ResIII"/>
    <property type="match status" value="1"/>
</dbReference>
<dbReference type="GO" id="GO:0003677">
    <property type="term" value="F:DNA binding"/>
    <property type="evidence" value="ECO:0007669"/>
    <property type="project" value="InterPro"/>
</dbReference>
<protein>
    <recommendedName>
        <fullName evidence="5">DEAD/DEAH box helicase</fullName>
    </recommendedName>
</protein>
<evidence type="ECO:0008006" key="5">
    <source>
        <dbReference type="Google" id="ProtNLM"/>
    </source>
</evidence>
<dbReference type="GO" id="GO:0005524">
    <property type="term" value="F:ATP binding"/>
    <property type="evidence" value="ECO:0007669"/>
    <property type="project" value="InterPro"/>
</dbReference>
<evidence type="ECO:0000259" key="1">
    <source>
        <dbReference type="Pfam" id="PF00271"/>
    </source>
</evidence>